<dbReference type="RefSeq" id="WP_073133685.1">
    <property type="nucleotide sequence ID" value="NZ_FQWQ01000001.1"/>
</dbReference>
<dbReference type="PANTHER" id="PTHR43861">
    <property type="entry name" value="TRANS-ACONITATE 2-METHYLTRANSFERASE-RELATED"/>
    <property type="match status" value="1"/>
</dbReference>
<dbReference type="GO" id="GO:0008168">
    <property type="term" value="F:methyltransferase activity"/>
    <property type="evidence" value="ECO:0007669"/>
    <property type="project" value="UniProtKB-KW"/>
</dbReference>
<keyword evidence="2" id="KW-1185">Reference proteome</keyword>
<dbReference type="Pfam" id="PF13489">
    <property type="entry name" value="Methyltransf_23"/>
    <property type="match status" value="1"/>
</dbReference>
<proteinExistence type="predicted"/>
<name>A0A1M5NCR6_9BACT</name>
<dbReference type="PANTHER" id="PTHR43861:SF6">
    <property type="entry name" value="METHYLTRANSFERASE TYPE 11"/>
    <property type="match status" value="1"/>
</dbReference>
<organism evidence="1 2">
    <name type="scientific">Chryseolinea serpens</name>
    <dbReference type="NCBI Taxonomy" id="947013"/>
    <lineage>
        <taxon>Bacteria</taxon>
        <taxon>Pseudomonadati</taxon>
        <taxon>Bacteroidota</taxon>
        <taxon>Cytophagia</taxon>
        <taxon>Cytophagales</taxon>
        <taxon>Fulvivirgaceae</taxon>
        <taxon>Chryseolinea</taxon>
    </lineage>
</organism>
<keyword evidence="1" id="KW-0808">Transferase</keyword>
<gene>
    <name evidence="1" type="ORF">SAMN04488109_2252</name>
</gene>
<dbReference type="GO" id="GO:0032259">
    <property type="term" value="P:methylation"/>
    <property type="evidence" value="ECO:0007669"/>
    <property type="project" value="UniProtKB-KW"/>
</dbReference>
<protein>
    <submittedName>
        <fullName evidence="1">Methyltransferase domain-containing protein</fullName>
    </submittedName>
</protein>
<evidence type="ECO:0000313" key="2">
    <source>
        <dbReference type="Proteomes" id="UP000184212"/>
    </source>
</evidence>
<keyword evidence="1" id="KW-0489">Methyltransferase</keyword>
<dbReference type="CDD" id="cd02440">
    <property type="entry name" value="AdoMet_MTases"/>
    <property type="match status" value="1"/>
</dbReference>
<dbReference type="Proteomes" id="UP000184212">
    <property type="component" value="Unassembled WGS sequence"/>
</dbReference>
<dbReference type="STRING" id="947013.SAMN04488109_2252"/>
<dbReference type="OrthoDB" id="9805171at2"/>
<dbReference type="AlphaFoldDB" id="A0A1M5NCR6"/>
<sequence length="208" mass="24168">MPNAQYYKLNRSEMLAFIPPGITSLLDVGCGEGYFAALVKETFRCEVWGVEPVYEPSLEAQKKLDKVINGYFDASLKIDRKFDVISFNDVLEHLVDPWSALRYCKDLLNPGGVIVTSIPNILYFHDFMQMLLSRDWKYEEAGIFDKTHLRFFTKKSIERMFQECGYDIATQQGIRPTDSKKFYLFNIATFGYWAESQFLQYGIQAKPR</sequence>
<evidence type="ECO:0000313" key="1">
    <source>
        <dbReference type="EMBL" id="SHG87291.1"/>
    </source>
</evidence>
<accession>A0A1M5NCR6</accession>
<dbReference type="InterPro" id="IPR029063">
    <property type="entry name" value="SAM-dependent_MTases_sf"/>
</dbReference>
<dbReference type="SUPFAM" id="SSF53335">
    <property type="entry name" value="S-adenosyl-L-methionine-dependent methyltransferases"/>
    <property type="match status" value="1"/>
</dbReference>
<dbReference type="Gene3D" id="3.40.50.150">
    <property type="entry name" value="Vaccinia Virus protein VP39"/>
    <property type="match status" value="1"/>
</dbReference>
<reference evidence="1 2" key="1">
    <citation type="submission" date="2016-11" db="EMBL/GenBank/DDBJ databases">
        <authorList>
            <person name="Jaros S."/>
            <person name="Januszkiewicz K."/>
            <person name="Wedrychowicz H."/>
        </authorList>
    </citation>
    <scope>NUCLEOTIDE SEQUENCE [LARGE SCALE GENOMIC DNA]</scope>
    <source>
        <strain evidence="1 2">DSM 24574</strain>
    </source>
</reference>
<dbReference type="EMBL" id="FQWQ01000001">
    <property type="protein sequence ID" value="SHG87291.1"/>
    <property type="molecule type" value="Genomic_DNA"/>
</dbReference>